<keyword evidence="4" id="KW-1185">Reference proteome</keyword>
<proteinExistence type="predicted"/>
<name>A0A812QQZ9_SYMPI</name>
<feature type="region of interest" description="Disordered" evidence="1">
    <location>
        <begin position="346"/>
        <end position="369"/>
    </location>
</feature>
<dbReference type="SUPFAM" id="SSF56349">
    <property type="entry name" value="DNA breaking-rejoining enzymes"/>
    <property type="match status" value="1"/>
</dbReference>
<keyword evidence="2" id="KW-1133">Transmembrane helix</keyword>
<keyword evidence="2" id="KW-0472">Membrane</keyword>
<gene>
    <name evidence="3" type="ORF">SPIL2461_LOCUS9836</name>
</gene>
<keyword evidence="2" id="KW-0812">Transmembrane</keyword>
<feature type="non-terminal residue" evidence="3">
    <location>
        <position position="1"/>
    </location>
</feature>
<organism evidence="3 4">
    <name type="scientific">Symbiodinium pilosum</name>
    <name type="common">Dinoflagellate</name>
    <dbReference type="NCBI Taxonomy" id="2952"/>
    <lineage>
        <taxon>Eukaryota</taxon>
        <taxon>Sar</taxon>
        <taxon>Alveolata</taxon>
        <taxon>Dinophyceae</taxon>
        <taxon>Suessiales</taxon>
        <taxon>Symbiodiniaceae</taxon>
        <taxon>Symbiodinium</taxon>
    </lineage>
</organism>
<dbReference type="EMBL" id="CAJNIZ010017499">
    <property type="protein sequence ID" value="CAE7399183.1"/>
    <property type="molecule type" value="Genomic_DNA"/>
</dbReference>
<evidence type="ECO:0000313" key="4">
    <source>
        <dbReference type="Proteomes" id="UP000649617"/>
    </source>
</evidence>
<evidence type="ECO:0000313" key="3">
    <source>
        <dbReference type="EMBL" id="CAE7399183.1"/>
    </source>
</evidence>
<feature type="transmembrane region" description="Helical" evidence="2">
    <location>
        <begin position="506"/>
        <end position="527"/>
    </location>
</feature>
<dbReference type="Proteomes" id="UP000649617">
    <property type="component" value="Unassembled WGS sequence"/>
</dbReference>
<feature type="transmembrane region" description="Helical" evidence="2">
    <location>
        <begin position="169"/>
        <end position="190"/>
    </location>
</feature>
<dbReference type="AlphaFoldDB" id="A0A812QQZ9"/>
<evidence type="ECO:0000256" key="2">
    <source>
        <dbReference type="SAM" id="Phobius"/>
    </source>
</evidence>
<reference evidence="3" key="1">
    <citation type="submission" date="2021-02" db="EMBL/GenBank/DDBJ databases">
        <authorList>
            <person name="Dougan E. K."/>
            <person name="Rhodes N."/>
            <person name="Thang M."/>
            <person name="Chan C."/>
        </authorList>
    </citation>
    <scope>NUCLEOTIDE SEQUENCE</scope>
</reference>
<comment type="caution">
    <text evidence="3">The sequence shown here is derived from an EMBL/GenBank/DDBJ whole genome shotgun (WGS) entry which is preliminary data.</text>
</comment>
<accession>A0A812QQZ9</accession>
<evidence type="ECO:0000256" key="1">
    <source>
        <dbReference type="SAM" id="MobiDB-lite"/>
    </source>
</evidence>
<dbReference type="OrthoDB" id="445327at2759"/>
<feature type="transmembrane region" description="Helical" evidence="2">
    <location>
        <begin position="137"/>
        <end position="157"/>
    </location>
</feature>
<feature type="non-terminal residue" evidence="3">
    <location>
        <position position="686"/>
    </location>
</feature>
<protein>
    <submittedName>
        <fullName evidence="3">Uncharacterized protein</fullName>
    </submittedName>
</protein>
<dbReference type="InterPro" id="IPR011010">
    <property type="entry name" value="DNA_brk_join_enz"/>
</dbReference>
<dbReference type="GO" id="GO:0003677">
    <property type="term" value="F:DNA binding"/>
    <property type="evidence" value="ECO:0007669"/>
    <property type="project" value="InterPro"/>
</dbReference>
<sequence>TDLRAEYDPSLYCMDASPHGGAVCSAQIGKAFSLIVSKFFRGTGNWSICHQNAGLVVHAGYDLKGPDCRQVDVLDGSIRRELVALALRRVVREWHAGVPCVSFGTLRRPRVRSRAEPAGFQPDDSFTRMHNSMARRVAFVFCIAVQFGQFISVEQPAGTSLYHLHCYRVLVTLGCVVSTFCFCSFGSPCLKRSRWLRNKPWLCRLECSCACGRDRRFEVRGTFTAERLAEFAALAKPSVEAVYGLCPKLGQSVAEFSGAYPLRLAASMASGSLAASRGHTERMPLSARIRAARWLGLDSTHLPPVHEPGLPTFPEREWFEDPEWISEICLLDSRVTIGAAAKGRSSSYASDNVADGPSRGSAVPSPSRSKPRWLEKLLLGDPGDFDKVVLAARIKKIPARWLRFLLLLGGDIERNPGPAPPRRRGPLDLAAGFAPSTAKKMAVFESSVTTATALRAFGLHLYENGFPRYLYVYAITAVQDKYPAHRNFLTEAWQVDKKWQRTDWKLWAGLVMIGFLAMLHPAELVALTRKDLVFPADTLGHTTSLFVHLRNPKTSRFARRQHGRIDDPCAIRFLESLYAGLGLEQKLCPASLHSFRRQWDAVLSRLGIPCRAAQQGATSGVLRGSGATRFYICTENIPLLAWRGRWARTKTLEYYLQEVAAQVLFLGLSEATRSRIRVLDKASDAL</sequence>